<evidence type="ECO:0000259" key="13">
    <source>
        <dbReference type="Pfam" id="PF09334"/>
    </source>
</evidence>
<dbReference type="PRINTS" id="PR01041">
    <property type="entry name" value="TRNASYNTHMET"/>
</dbReference>
<dbReference type="PANTHER" id="PTHR43326:SF1">
    <property type="entry name" value="METHIONINE--TRNA LIGASE, MITOCHONDRIAL"/>
    <property type="match status" value="1"/>
</dbReference>
<dbReference type="SUPFAM" id="SSF52374">
    <property type="entry name" value="Nucleotidylyl transferase"/>
    <property type="match status" value="1"/>
</dbReference>
<dbReference type="AlphaFoldDB" id="A0A2M6R9U7"/>
<evidence type="ECO:0000256" key="1">
    <source>
        <dbReference type="ARBA" id="ARBA00001947"/>
    </source>
</evidence>
<dbReference type="Gene3D" id="2.170.220.10">
    <property type="match status" value="1"/>
</dbReference>
<comment type="caution">
    <text evidence="14">The sequence shown here is derived from an EMBL/GenBank/DDBJ whole genome shotgun (WGS) entry which is preliminary data.</text>
</comment>
<proteinExistence type="inferred from homology"/>
<reference evidence="15" key="1">
    <citation type="submission" date="2017-09" db="EMBL/GenBank/DDBJ databases">
        <title>Depth-based differentiation of microbial function through sediment-hosted aquifers and enrichment of novel symbionts in the deep terrestrial subsurface.</title>
        <authorList>
            <person name="Probst A.J."/>
            <person name="Ladd B."/>
            <person name="Jarett J.K."/>
            <person name="Geller-Mcgrath D.E."/>
            <person name="Sieber C.M.K."/>
            <person name="Emerson J.B."/>
            <person name="Anantharaman K."/>
            <person name="Thomas B.C."/>
            <person name="Malmstrom R."/>
            <person name="Stieglmeier M."/>
            <person name="Klingl A."/>
            <person name="Woyke T."/>
            <person name="Ryan C.M."/>
            <person name="Banfield J.F."/>
        </authorList>
    </citation>
    <scope>NUCLEOTIDE SEQUENCE [LARGE SCALE GENOMIC DNA]</scope>
</reference>
<dbReference type="SUPFAM" id="SSF47323">
    <property type="entry name" value="Anticodon-binding domain of a subclass of class I aminoacyl-tRNA synthetases"/>
    <property type="match status" value="1"/>
</dbReference>
<dbReference type="GO" id="GO:0005524">
    <property type="term" value="F:ATP binding"/>
    <property type="evidence" value="ECO:0007669"/>
    <property type="project" value="UniProtKB-KW"/>
</dbReference>
<keyword evidence="8 11" id="KW-0648">Protein biosynthesis</keyword>
<evidence type="ECO:0000256" key="9">
    <source>
        <dbReference type="ARBA" id="ARBA00023146"/>
    </source>
</evidence>
<evidence type="ECO:0000256" key="7">
    <source>
        <dbReference type="ARBA" id="ARBA00022840"/>
    </source>
</evidence>
<protein>
    <recommendedName>
        <fullName evidence="2">methionine--tRNA ligase</fullName>
        <ecNumber evidence="2">6.1.1.10</ecNumber>
    </recommendedName>
</protein>
<evidence type="ECO:0000259" key="12">
    <source>
        <dbReference type="Pfam" id="PF01406"/>
    </source>
</evidence>
<sequence length="505" mass="57594">MGYNLIMPKKYITTPIYYVNDSPHIGHAYTTLVADILARYYKTKGNDVYLLTGTDEHGAKIQRAALNFGNQKSFSSRVRIEGKIKSQKSDKELIQEFTDKISQEFKDAWELLDINYDQFIRTTDPAHEKVVGEFLTTVKEAGYIYEGDYEGLYCVGCEEYKKEDELEDGSCPIHKKPVKKIKERVWFFKLSAFQDKILELIESGKSKIFPETRKNEVVSFLKSGLEDIAMSRSKVEWGIPLPWDKTQTVYVWVDALINYYSAPVIAGKDIFPPDVQFMAKDILRFHAVIFPALLLSIGLVPTKQIVSHGFFTINGHKMSKSLGNTIAPKELVDTFGVDGARYLLLSQFPFGSDGDFSLEKLEVSYNAQLANNLGNLVQRVLVMIQKNDINITPTQNPPRDPGADTLIEQFQFDRALDEIFKLVQNANIQIDREKPWEFQDKISKSKNQNDREKIKNELDKILTSLFRQLETIAVSLTPFMPTTAQKILDQLKSGNPEPLFPKIIS</sequence>
<feature type="domain" description="tRNA synthetases class I catalytic" evidence="12">
    <location>
        <begin position="19"/>
        <end position="153"/>
    </location>
</feature>
<dbReference type="InterPro" id="IPR023457">
    <property type="entry name" value="Met-tRNA_synth_2"/>
</dbReference>
<dbReference type="InterPro" id="IPR014729">
    <property type="entry name" value="Rossmann-like_a/b/a_fold"/>
</dbReference>
<comment type="catalytic activity">
    <reaction evidence="10">
        <text>tRNA(Met) + L-methionine + ATP = L-methionyl-tRNA(Met) + AMP + diphosphate</text>
        <dbReference type="Rhea" id="RHEA:13481"/>
        <dbReference type="Rhea" id="RHEA-COMP:9667"/>
        <dbReference type="Rhea" id="RHEA-COMP:9698"/>
        <dbReference type="ChEBI" id="CHEBI:30616"/>
        <dbReference type="ChEBI" id="CHEBI:33019"/>
        <dbReference type="ChEBI" id="CHEBI:57844"/>
        <dbReference type="ChEBI" id="CHEBI:78442"/>
        <dbReference type="ChEBI" id="CHEBI:78530"/>
        <dbReference type="ChEBI" id="CHEBI:456215"/>
        <dbReference type="EC" id="6.1.1.10"/>
    </reaction>
</comment>
<dbReference type="PANTHER" id="PTHR43326">
    <property type="entry name" value="METHIONYL-TRNA SYNTHETASE"/>
    <property type="match status" value="1"/>
</dbReference>
<evidence type="ECO:0000256" key="5">
    <source>
        <dbReference type="ARBA" id="ARBA00022741"/>
    </source>
</evidence>
<keyword evidence="6" id="KW-0862">Zinc</keyword>
<organism evidence="14 15">
    <name type="scientific">Candidatus Berkelbacteria bacterium CG10_big_fil_rev_8_21_14_0_10_43_14</name>
    <dbReference type="NCBI Taxonomy" id="1974515"/>
    <lineage>
        <taxon>Bacteria</taxon>
        <taxon>Candidatus Berkelbacteria</taxon>
    </lineage>
</organism>
<evidence type="ECO:0000256" key="11">
    <source>
        <dbReference type="RuleBase" id="RU363039"/>
    </source>
</evidence>
<dbReference type="Proteomes" id="UP000231162">
    <property type="component" value="Unassembled WGS sequence"/>
</dbReference>
<dbReference type="InterPro" id="IPR009080">
    <property type="entry name" value="tRNAsynth_Ia_anticodon-bd"/>
</dbReference>
<name>A0A2M6R9U7_9BACT</name>
<keyword evidence="5 11" id="KW-0547">Nucleotide-binding</keyword>
<evidence type="ECO:0000313" key="15">
    <source>
        <dbReference type="Proteomes" id="UP000231162"/>
    </source>
</evidence>
<dbReference type="EMBL" id="PEZX01000004">
    <property type="protein sequence ID" value="PIS07266.1"/>
    <property type="molecule type" value="Genomic_DNA"/>
</dbReference>
<dbReference type="InterPro" id="IPR015413">
    <property type="entry name" value="Methionyl/Leucyl_tRNA_Synth"/>
</dbReference>
<comment type="similarity">
    <text evidence="11">Belongs to the class-I aminoacyl-tRNA synthetase family.</text>
</comment>
<dbReference type="Pfam" id="PF09334">
    <property type="entry name" value="tRNA-synt_1g"/>
    <property type="match status" value="1"/>
</dbReference>
<dbReference type="Gene3D" id="1.10.730.10">
    <property type="entry name" value="Isoleucyl-tRNA Synthetase, Domain 1"/>
    <property type="match status" value="1"/>
</dbReference>
<keyword evidence="4" id="KW-0479">Metal-binding</keyword>
<dbReference type="Gene3D" id="3.40.50.620">
    <property type="entry name" value="HUPs"/>
    <property type="match status" value="1"/>
</dbReference>
<dbReference type="InterPro" id="IPR033911">
    <property type="entry name" value="MetRS_core"/>
</dbReference>
<keyword evidence="7 11" id="KW-0067">ATP-binding</keyword>
<evidence type="ECO:0000256" key="2">
    <source>
        <dbReference type="ARBA" id="ARBA00012838"/>
    </source>
</evidence>
<evidence type="ECO:0000256" key="10">
    <source>
        <dbReference type="ARBA" id="ARBA00047364"/>
    </source>
</evidence>
<dbReference type="GO" id="GO:0046872">
    <property type="term" value="F:metal ion binding"/>
    <property type="evidence" value="ECO:0007669"/>
    <property type="project" value="UniProtKB-KW"/>
</dbReference>
<keyword evidence="9 11" id="KW-0030">Aminoacyl-tRNA synthetase</keyword>
<evidence type="ECO:0000256" key="4">
    <source>
        <dbReference type="ARBA" id="ARBA00022723"/>
    </source>
</evidence>
<evidence type="ECO:0000313" key="14">
    <source>
        <dbReference type="EMBL" id="PIS07266.1"/>
    </source>
</evidence>
<evidence type="ECO:0000256" key="8">
    <source>
        <dbReference type="ARBA" id="ARBA00022917"/>
    </source>
</evidence>
<keyword evidence="3 11" id="KW-0436">Ligase</keyword>
<dbReference type="Pfam" id="PF01406">
    <property type="entry name" value="tRNA-synt_1e"/>
    <property type="match status" value="1"/>
</dbReference>
<dbReference type="InterPro" id="IPR032678">
    <property type="entry name" value="tRNA-synt_1_cat_dom"/>
</dbReference>
<evidence type="ECO:0000256" key="3">
    <source>
        <dbReference type="ARBA" id="ARBA00022598"/>
    </source>
</evidence>
<dbReference type="FunFam" id="2.170.220.10:FF:000001">
    <property type="entry name" value="methionine--tRNA ligase, mitochondrial"/>
    <property type="match status" value="1"/>
</dbReference>
<gene>
    <name evidence="14" type="ORF">COT79_00145</name>
</gene>
<dbReference type="GO" id="GO:0004825">
    <property type="term" value="F:methionine-tRNA ligase activity"/>
    <property type="evidence" value="ECO:0007669"/>
    <property type="project" value="UniProtKB-EC"/>
</dbReference>
<dbReference type="EC" id="6.1.1.10" evidence="2"/>
<accession>A0A2M6R9U7</accession>
<feature type="domain" description="Methionyl/Leucyl tRNA synthetase" evidence="13">
    <location>
        <begin position="164"/>
        <end position="381"/>
    </location>
</feature>
<evidence type="ECO:0000256" key="6">
    <source>
        <dbReference type="ARBA" id="ARBA00022833"/>
    </source>
</evidence>
<dbReference type="GO" id="GO:0006431">
    <property type="term" value="P:methionyl-tRNA aminoacylation"/>
    <property type="evidence" value="ECO:0007669"/>
    <property type="project" value="InterPro"/>
</dbReference>
<comment type="cofactor">
    <cofactor evidence="1">
        <name>Zn(2+)</name>
        <dbReference type="ChEBI" id="CHEBI:29105"/>
    </cofactor>
</comment>
<dbReference type="CDD" id="cd00814">
    <property type="entry name" value="MetRS_core"/>
    <property type="match status" value="1"/>
</dbReference>